<gene>
    <name evidence="2" type="ORF">HH1059_00500</name>
</gene>
<dbReference type="AlphaFoldDB" id="A0A0X8X714"/>
<dbReference type="CDD" id="cd02423">
    <property type="entry name" value="Peptidase_C39G"/>
    <property type="match status" value="1"/>
</dbReference>
<reference evidence="2" key="1">
    <citation type="submission" date="2016-02" db="EMBL/GenBank/DDBJ databases">
        <title>Halorhodospira halochloris DSM-1059 complete genome, version 2.</title>
        <authorList>
            <person name="Tsukatani Y."/>
        </authorList>
    </citation>
    <scope>NUCLEOTIDE SEQUENCE</scope>
    <source>
        <strain evidence="2">DSM 1059</strain>
    </source>
</reference>
<keyword evidence="3" id="KW-1185">Reference proteome</keyword>
<accession>A0A0X8X714</accession>
<dbReference type="Gene3D" id="3.90.70.10">
    <property type="entry name" value="Cysteine proteinases"/>
    <property type="match status" value="1"/>
</dbReference>
<dbReference type="GO" id="GO:0016020">
    <property type="term" value="C:membrane"/>
    <property type="evidence" value="ECO:0007669"/>
    <property type="project" value="InterPro"/>
</dbReference>
<proteinExistence type="predicted"/>
<sequence>MQSLRFRGVERQQLDYSCGSAAVATLLAYHYDYTSSEPEVFKGMIALADPDIVQSEGFSMLDMRLYLAEQGFRADGFNLTLEQVAELEIPGIVLIDTGGYKHFVVIKGIKGDLVLVGDPAMGLRTYSVERFAQIRRGPLLIIRDRHDLAQLSFNPESAWSVQPQPPYRTAFDQQWLGDFMLNLRQPGEW</sequence>
<dbReference type="GO" id="GO:0006508">
    <property type="term" value="P:proteolysis"/>
    <property type="evidence" value="ECO:0007669"/>
    <property type="project" value="InterPro"/>
</dbReference>
<dbReference type="OrthoDB" id="13401at2"/>
<dbReference type="GO" id="GO:0008233">
    <property type="term" value="F:peptidase activity"/>
    <property type="evidence" value="ECO:0007669"/>
    <property type="project" value="InterPro"/>
</dbReference>
<dbReference type="KEGG" id="hhk:HH1059_00500"/>
<organism evidence="2 3">
    <name type="scientific">Halorhodospira halochloris</name>
    <name type="common">Ectothiorhodospira halochloris</name>
    <dbReference type="NCBI Taxonomy" id="1052"/>
    <lineage>
        <taxon>Bacteria</taxon>
        <taxon>Pseudomonadati</taxon>
        <taxon>Pseudomonadota</taxon>
        <taxon>Gammaproteobacteria</taxon>
        <taxon>Chromatiales</taxon>
        <taxon>Ectothiorhodospiraceae</taxon>
        <taxon>Halorhodospira</taxon>
    </lineage>
</organism>
<protein>
    <submittedName>
        <fullName evidence="2">Bacteriocin resistance protein</fullName>
    </submittedName>
</protein>
<dbReference type="GO" id="GO:0005524">
    <property type="term" value="F:ATP binding"/>
    <property type="evidence" value="ECO:0007669"/>
    <property type="project" value="InterPro"/>
</dbReference>
<dbReference type="PROSITE" id="PS50990">
    <property type="entry name" value="PEPTIDASE_C39"/>
    <property type="match status" value="1"/>
</dbReference>
<evidence type="ECO:0000313" key="2">
    <source>
        <dbReference type="EMBL" id="BAU56719.2"/>
    </source>
</evidence>
<feature type="domain" description="Peptidase C39" evidence="1">
    <location>
        <begin position="12"/>
        <end position="142"/>
    </location>
</feature>
<name>A0A0X8X714_HALHR</name>
<dbReference type="RefSeq" id="WP_096406940.1">
    <property type="nucleotide sequence ID" value="NZ_AP017372.2"/>
</dbReference>
<evidence type="ECO:0000259" key="1">
    <source>
        <dbReference type="PROSITE" id="PS50990"/>
    </source>
</evidence>
<dbReference type="Pfam" id="PF03412">
    <property type="entry name" value="Peptidase_C39"/>
    <property type="match status" value="1"/>
</dbReference>
<evidence type="ECO:0000313" key="3">
    <source>
        <dbReference type="Proteomes" id="UP000218890"/>
    </source>
</evidence>
<dbReference type="InterPro" id="IPR005074">
    <property type="entry name" value="Peptidase_C39"/>
</dbReference>
<dbReference type="Proteomes" id="UP000218890">
    <property type="component" value="Chromosome"/>
</dbReference>
<dbReference type="EMBL" id="AP017372">
    <property type="protein sequence ID" value="BAU56719.2"/>
    <property type="molecule type" value="Genomic_DNA"/>
</dbReference>